<reference evidence="5" key="1">
    <citation type="journal article" date="2014" name="Int. J. Syst. Evol. Microbiol.">
        <title>Complete genome sequence of Corynebacterium casei LMG S-19264T (=DSM 44701T), isolated from a smear-ripened cheese.</title>
        <authorList>
            <consortium name="US DOE Joint Genome Institute (JGI-PGF)"/>
            <person name="Walter F."/>
            <person name="Albersmeier A."/>
            <person name="Kalinowski J."/>
            <person name="Ruckert C."/>
        </authorList>
    </citation>
    <scope>NUCLEOTIDE SEQUENCE</scope>
    <source>
        <strain evidence="5">CGMCC 1.15454</strain>
    </source>
</reference>
<dbReference type="InterPro" id="IPR036779">
    <property type="entry name" value="LysM_dom_sf"/>
</dbReference>
<dbReference type="PANTHER" id="PTHR34135:SF2">
    <property type="entry name" value="LYSOZYME"/>
    <property type="match status" value="1"/>
</dbReference>
<dbReference type="GO" id="GO:0016052">
    <property type="term" value="P:carbohydrate catabolic process"/>
    <property type="evidence" value="ECO:0007669"/>
    <property type="project" value="TreeGrafter"/>
</dbReference>
<dbReference type="GO" id="GO:0009253">
    <property type="term" value="P:peptidoglycan catabolic process"/>
    <property type="evidence" value="ECO:0007669"/>
    <property type="project" value="InterPro"/>
</dbReference>
<evidence type="ECO:0000256" key="1">
    <source>
        <dbReference type="ARBA" id="ARBA00010646"/>
    </source>
</evidence>
<dbReference type="Pfam" id="PF01183">
    <property type="entry name" value="Glyco_hydro_25"/>
    <property type="match status" value="1"/>
</dbReference>
<organism evidence="5 6">
    <name type="scientific">Lentibacillus populi</name>
    <dbReference type="NCBI Taxonomy" id="1827502"/>
    <lineage>
        <taxon>Bacteria</taxon>
        <taxon>Bacillati</taxon>
        <taxon>Bacillota</taxon>
        <taxon>Bacilli</taxon>
        <taxon>Bacillales</taxon>
        <taxon>Bacillaceae</taxon>
        <taxon>Lentibacillus</taxon>
    </lineage>
</organism>
<name>A0A9W5U191_9BACI</name>
<dbReference type="GO" id="GO:0016998">
    <property type="term" value="P:cell wall macromolecule catabolic process"/>
    <property type="evidence" value="ECO:0007669"/>
    <property type="project" value="InterPro"/>
</dbReference>
<dbReference type="InterPro" id="IPR017853">
    <property type="entry name" value="GH"/>
</dbReference>
<dbReference type="AlphaFoldDB" id="A0A9W5U191"/>
<dbReference type="CDD" id="cd00118">
    <property type="entry name" value="LysM"/>
    <property type="match status" value="2"/>
</dbReference>
<evidence type="ECO:0000256" key="2">
    <source>
        <dbReference type="ARBA" id="ARBA00022801"/>
    </source>
</evidence>
<dbReference type="SUPFAM" id="SSF51445">
    <property type="entry name" value="(Trans)glycosidases"/>
    <property type="match status" value="1"/>
</dbReference>
<dbReference type="GO" id="GO:0003796">
    <property type="term" value="F:lysozyme activity"/>
    <property type="evidence" value="ECO:0007669"/>
    <property type="project" value="InterPro"/>
</dbReference>
<dbReference type="SMART" id="SM00641">
    <property type="entry name" value="Glyco_25"/>
    <property type="match status" value="1"/>
</dbReference>
<evidence type="ECO:0000313" key="5">
    <source>
        <dbReference type="EMBL" id="GGB56924.1"/>
    </source>
</evidence>
<comment type="similarity">
    <text evidence="1">Belongs to the glycosyl hydrolase 25 family.</text>
</comment>
<dbReference type="Gene3D" id="3.20.20.80">
    <property type="entry name" value="Glycosidases"/>
    <property type="match status" value="1"/>
</dbReference>
<dbReference type="PROSITE" id="PS51782">
    <property type="entry name" value="LYSM"/>
    <property type="match status" value="2"/>
</dbReference>
<dbReference type="InterPro" id="IPR018392">
    <property type="entry name" value="LysM"/>
</dbReference>
<sequence length="320" mass="35434">MEFIDVSHWQGNINWSKVAGAGIKGSYIKATEGSADGSAFVDNKMDYNFKNAIANGLYAGFYHYAKFVSVNDAVNEAKWFVQHIKKYKFTLPPMLDLEENNCKNNAEMNKAARAFLEYVEKEVGSAGLYSFGVFFEDNIDKSLLDRYAYWHARYASDPVNVKLADIYMWQYSSTGSVAGISGDVDRNKTGGKFFTVNKASSKPAKKPVAKPVKKPSKPKTSTYTIKSGDTLSGIAAKHGTTTSKLADLNNISNPNKIYAGQKIKVTGSAKKSNKKYHTVKSGDTVSELAIKYGSSQSQIKKWNDLENVNKIYVGQKLRVK</sequence>
<protein>
    <recommendedName>
        <fullName evidence="4">LysM domain-containing protein</fullName>
    </recommendedName>
</protein>
<evidence type="ECO:0000256" key="3">
    <source>
        <dbReference type="ARBA" id="ARBA00023295"/>
    </source>
</evidence>
<evidence type="ECO:0000259" key="4">
    <source>
        <dbReference type="PROSITE" id="PS51782"/>
    </source>
</evidence>
<dbReference type="SMART" id="SM00257">
    <property type="entry name" value="LysM"/>
    <property type="match status" value="2"/>
</dbReference>
<dbReference type="Pfam" id="PF01476">
    <property type="entry name" value="LysM"/>
    <property type="match status" value="2"/>
</dbReference>
<dbReference type="Gene3D" id="3.10.350.10">
    <property type="entry name" value="LysM domain"/>
    <property type="match status" value="2"/>
</dbReference>
<gene>
    <name evidence="5" type="ORF">GCM10011409_38130</name>
</gene>
<proteinExistence type="inferred from homology"/>
<dbReference type="PANTHER" id="PTHR34135">
    <property type="entry name" value="LYSOZYME"/>
    <property type="match status" value="1"/>
</dbReference>
<dbReference type="EMBL" id="BMJD01000044">
    <property type="protein sequence ID" value="GGB56924.1"/>
    <property type="molecule type" value="Genomic_DNA"/>
</dbReference>
<dbReference type="RefSeq" id="WP_188725698.1">
    <property type="nucleotide sequence ID" value="NZ_BMJD01000044.1"/>
</dbReference>
<feature type="domain" description="LysM" evidence="4">
    <location>
        <begin position="221"/>
        <end position="265"/>
    </location>
</feature>
<dbReference type="Proteomes" id="UP000621492">
    <property type="component" value="Unassembled WGS sequence"/>
</dbReference>
<dbReference type="InterPro" id="IPR018077">
    <property type="entry name" value="Glyco_hydro_fam25_subgr"/>
</dbReference>
<dbReference type="InterPro" id="IPR002053">
    <property type="entry name" value="Glyco_hydro_25"/>
</dbReference>
<keyword evidence="2" id="KW-0378">Hydrolase</keyword>
<keyword evidence="3" id="KW-0326">Glycosidase</keyword>
<evidence type="ECO:0000313" key="6">
    <source>
        <dbReference type="Proteomes" id="UP000621492"/>
    </source>
</evidence>
<comment type="caution">
    <text evidence="5">The sequence shown here is derived from an EMBL/GenBank/DDBJ whole genome shotgun (WGS) entry which is preliminary data.</text>
</comment>
<reference evidence="5" key="2">
    <citation type="submission" date="2020-09" db="EMBL/GenBank/DDBJ databases">
        <authorList>
            <person name="Sun Q."/>
            <person name="Zhou Y."/>
        </authorList>
    </citation>
    <scope>NUCLEOTIDE SEQUENCE</scope>
    <source>
        <strain evidence="5">CGMCC 1.15454</strain>
    </source>
</reference>
<feature type="domain" description="LysM" evidence="4">
    <location>
        <begin position="275"/>
        <end position="319"/>
    </location>
</feature>
<keyword evidence="6" id="KW-1185">Reference proteome</keyword>
<accession>A0A9W5U191</accession>
<dbReference type="SUPFAM" id="SSF54106">
    <property type="entry name" value="LysM domain"/>
    <property type="match status" value="2"/>
</dbReference>
<dbReference type="PROSITE" id="PS51904">
    <property type="entry name" value="GLYCOSYL_HYDROL_F25_2"/>
    <property type="match status" value="1"/>
</dbReference>